<dbReference type="SUPFAM" id="SSF53383">
    <property type="entry name" value="PLP-dependent transferases"/>
    <property type="match status" value="1"/>
</dbReference>
<dbReference type="Proteomes" id="UP000198862">
    <property type="component" value="Unassembled WGS sequence"/>
</dbReference>
<organism evidence="10 11">
    <name type="scientific">Pseudoalteromonas denitrificans DSM 6059</name>
    <dbReference type="NCBI Taxonomy" id="1123010"/>
    <lineage>
        <taxon>Bacteria</taxon>
        <taxon>Pseudomonadati</taxon>
        <taxon>Pseudomonadota</taxon>
        <taxon>Gammaproteobacteria</taxon>
        <taxon>Alteromonadales</taxon>
        <taxon>Pseudoalteromonadaceae</taxon>
        <taxon>Pseudoalteromonas</taxon>
    </lineage>
</organism>
<evidence type="ECO:0000256" key="1">
    <source>
        <dbReference type="ARBA" id="ARBA00001933"/>
    </source>
</evidence>
<dbReference type="Gene3D" id="3.40.640.10">
    <property type="entry name" value="Type I PLP-dependent aspartate aminotransferase-like (Major domain)"/>
    <property type="match status" value="1"/>
</dbReference>
<dbReference type="Pfam" id="PF00266">
    <property type="entry name" value="Aminotran_5"/>
    <property type="match status" value="1"/>
</dbReference>
<dbReference type="InterPro" id="IPR020578">
    <property type="entry name" value="Aminotrans_V_PyrdxlP_BS"/>
</dbReference>
<sequence>MKQNKLIFTPGPVKEFPETNAIGGQQTPYFRNDEFSQVMLESEKMLLALVNAPQNSKVITLTASGTAAMEAAVLNLVSVEDKTLSIVSGGFGQRFSDICKIHQRECQSYHPQQDDDLTNTDVLLPHKDNDILLINAHETTICHQFNLTQIGQFCKKNDLLHIVDGISAFLTDPLDMQLHNIDALIVSSQKGLALPPGLAMIILTPKAIDKIIPEPATLYFKFSDYLTNAQRGQTPYTPAVSIILQMHQRLKSIIKQGGIDSAISHTQSIAQFFRNGIKNLPLALYSKHMPNSVTALITTNGQHAGELVADIESKYQIVLCPNGGALSKTVFRVSHMGNITREDTQKLLNVLHDYYGINV</sequence>
<keyword evidence="11" id="KW-1185">Reference proteome</keyword>
<evidence type="ECO:0000313" key="11">
    <source>
        <dbReference type="Proteomes" id="UP000198862"/>
    </source>
</evidence>
<keyword evidence="2 10" id="KW-0032">Aminotransferase</keyword>
<dbReference type="InterPro" id="IPR015421">
    <property type="entry name" value="PyrdxlP-dep_Trfase_major"/>
</dbReference>
<feature type="modified residue" description="N6-(pyridoxal phosphate)lysine" evidence="6">
    <location>
        <position position="190"/>
    </location>
</feature>
<feature type="domain" description="Aminotransferase class V" evidence="9">
    <location>
        <begin position="31"/>
        <end position="319"/>
    </location>
</feature>
<proteinExistence type="inferred from homology"/>
<dbReference type="EMBL" id="FOLO01000014">
    <property type="protein sequence ID" value="SFC64496.1"/>
    <property type="molecule type" value="Genomic_DNA"/>
</dbReference>
<dbReference type="InterPro" id="IPR015424">
    <property type="entry name" value="PyrdxlP-dep_Trfase"/>
</dbReference>
<dbReference type="PIRSF" id="PIRSF000524">
    <property type="entry name" value="SPT"/>
    <property type="match status" value="1"/>
</dbReference>
<dbReference type="InterPro" id="IPR024169">
    <property type="entry name" value="SP_NH2Trfase/AEP_transaminase"/>
</dbReference>
<name>A0A1I1KUL7_9GAMM</name>
<dbReference type="RefSeq" id="WP_091983555.1">
    <property type="nucleotide sequence ID" value="NZ_FOLO01000014.1"/>
</dbReference>
<dbReference type="PROSITE" id="PS00595">
    <property type="entry name" value="AA_TRANSFER_CLASS_5"/>
    <property type="match status" value="1"/>
</dbReference>
<keyword evidence="3 10" id="KW-0808">Transferase</keyword>
<gene>
    <name evidence="10" type="ORF">SAMN02745724_02171</name>
</gene>
<protein>
    <submittedName>
        <fullName evidence="10">Aspartate aminotransferase</fullName>
    </submittedName>
</protein>
<evidence type="ECO:0000256" key="7">
    <source>
        <dbReference type="RuleBase" id="RU004075"/>
    </source>
</evidence>
<accession>A0A1I1KUL7</accession>
<dbReference type="Gene3D" id="3.90.1150.10">
    <property type="entry name" value="Aspartate Aminotransferase, domain 1"/>
    <property type="match status" value="1"/>
</dbReference>
<evidence type="ECO:0000256" key="8">
    <source>
        <dbReference type="RuleBase" id="RU004504"/>
    </source>
</evidence>
<evidence type="ECO:0000256" key="4">
    <source>
        <dbReference type="ARBA" id="ARBA00022898"/>
    </source>
</evidence>
<dbReference type="GO" id="GO:0008483">
    <property type="term" value="F:transaminase activity"/>
    <property type="evidence" value="ECO:0007669"/>
    <property type="project" value="UniProtKB-KW"/>
</dbReference>
<evidence type="ECO:0000256" key="2">
    <source>
        <dbReference type="ARBA" id="ARBA00022576"/>
    </source>
</evidence>
<evidence type="ECO:0000256" key="6">
    <source>
        <dbReference type="PIRSR" id="PIRSR000524-50"/>
    </source>
</evidence>
<dbReference type="InterPro" id="IPR000192">
    <property type="entry name" value="Aminotrans_V_dom"/>
</dbReference>
<dbReference type="AlphaFoldDB" id="A0A1I1KUL7"/>
<comment type="similarity">
    <text evidence="7">Belongs to the class-V pyridoxal-phosphate-dependent aminotransferase family.</text>
</comment>
<comment type="cofactor">
    <cofactor evidence="1 6 8">
        <name>pyridoxal 5'-phosphate</name>
        <dbReference type="ChEBI" id="CHEBI:597326"/>
    </cofactor>
</comment>
<keyword evidence="4 6" id="KW-0663">Pyridoxal phosphate</keyword>
<dbReference type="PANTHER" id="PTHR42778">
    <property type="entry name" value="2-AMINOETHYLPHOSPHONATE--PYRUVATE TRANSAMINASE"/>
    <property type="match status" value="1"/>
</dbReference>
<dbReference type="STRING" id="1123010.SAMN02745724_02171"/>
<reference evidence="10 11" key="1">
    <citation type="submission" date="2016-10" db="EMBL/GenBank/DDBJ databases">
        <authorList>
            <person name="de Groot N.N."/>
        </authorList>
    </citation>
    <scope>NUCLEOTIDE SEQUENCE [LARGE SCALE GENOMIC DNA]</scope>
    <source>
        <strain evidence="10 11">DSM 6059</strain>
    </source>
</reference>
<dbReference type="PANTHER" id="PTHR42778:SF1">
    <property type="entry name" value="2-AMINOETHYLPHOSPHONATE--PYRUVATE TRANSAMINASE"/>
    <property type="match status" value="1"/>
</dbReference>
<evidence type="ECO:0000256" key="3">
    <source>
        <dbReference type="ARBA" id="ARBA00022679"/>
    </source>
</evidence>
<dbReference type="OrthoDB" id="9805202at2"/>
<evidence type="ECO:0000256" key="5">
    <source>
        <dbReference type="PIRSR" id="PIRSR000524-1"/>
    </source>
</evidence>
<dbReference type="InterPro" id="IPR015422">
    <property type="entry name" value="PyrdxlP-dep_Trfase_small"/>
</dbReference>
<evidence type="ECO:0000313" key="10">
    <source>
        <dbReference type="EMBL" id="SFC64496.1"/>
    </source>
</evidence>
<feature type="binding site" evidence="5">
    <location>
        <position position="332"/>
    </location>
    <ligand>
        <name>substrate</name>
    </ligand>
</feature>
<evidence type="ECO:0000259" key="9">
    <source>
        <dbReference type="Pfam" id="PF00266"/>
    </source>
</evidence>